<feature type="non-terminal residue" evidence="5">
    <location>
        <position position="1"/>
    </location>
</feature>
<dbReference type="GO" id="GO:0003917">
    <property type="term" value="F:DNA topoisomerase type I (single strand cut, ATP-independent) activity"/>
    <property type="evidence" value="ECO:0007669"/>
    <property type="project" value="InterPro"/>
</dbReference>
<dbReference type="Gene3D" id="1.10.290.10">
    <property type="entry name" value="Topoisomerase I, domain 4"/>
    <property type="match status" value="1"/>
</dbReference>
<proteinExistence type="predicted"/>
<feature type="domain" description="Topo IA-type catalytic" evidence="4">
    <location>
        <begin position="1"/>
        <end position="334"/>
    </location>
</feature>
<dbReference type="PROSITE" id="PS00396">
    <property type="entry name" value="TOPO_IA_1"/>
    <property type="match status" value="1"/>
</dbReference>
<evidence type="ECO:0000256" key="1">
    <source>
        <dbReference type="ARBA" id="ARBA00023029"/>
    </source>
</evidence>
<accession>T1AUZ1</accession>
<dbReference type="GO" id="GO:0006310">
    <property type="term" value="P:DNA recombination"/>
    <property type="evidence" value="ECO:0007669"/>
    <property type="project" value="TreeGrafter"/>
</dbReference>
<reference evidence="5" key="2">
    <citation type="journal article" date="2014" name="ISME J.">
        <title>Microbial stratification in low pH oxic and suboxic macroscopic growths along an acid mine drainage.</title>
        <authorList>
            <person name="Mendez-Garcia C."/>
            <person name="Mesa V."/>
            <person name="Sprenger R.R."/>
            <person name="Richter M."/>
            <person name="Diez M.S."/>
            <person name="Solano J."/>
            <person name="Bargiela R."/>
            <person name="Golyshina O.V."/>
            <person name="Manteca A."/>
            <person name="Ramos J.L."/>
            <person name="Gallego J.R."/>
            <person name="Llorente I."/>
            <person name="Martins Dos Santos V.A."/>
            <person name="Jensen O.N."/>
            <person name="Pelaez A.I."/>
            <person name="Sanchez J."/>
            <person name="Ferrer M."/>
        </authorList>
    </citation>
    <scope>NUCLEOTIDE SEQUENCE</scope>
</reference>
<dbReference type="PANTHER" id="PTHR11390:SF21">
    <property type="entry name" value="DNA TOPOISOMERASE 3-ALPHA"/>
    <property type="match status" value="1"/>
</dbReference>
<dbReference type="GO" id="GO:0003677">
    <property type="term" value="F:DNA binding"/>
    <property type="evidence" value="ECO:0007669"/>
    <property type="project" value="UniProtKB-KW"/>
</dbReference>
<keyword evidence="3 5" id="KW-0413">Isomerase</keyword>
<protein>
    <submittedName>
        <fullName evidence="5">DNA topoisomerase III</fullName>
    </submittedName>
</protein>
<dbReference type="InterPro" id="IPR013824">
    <property type="entry name" value="Topo_IA_cen_sub1"/>
</dbReference>
<dbReference type="Gene3D" id="1.10.460.10">
    <property type="entry name" value="Topoisomerase I, domain 2"/>
    <property type="match status" value="1"/>
</dbReference>
<gene>
    <name evidence="5" type="ORF">B2A_03799</name>
</gene>
<dbReference type="Pfam" id="PF01131">
    <property type="entry name" value="Topoisom_bac"/>
    <property type="match status" value="1"/>
</dbReference>
<evidence type="ECO:0000256" key="3">
    <source>
        <dbReference type="ARBA" id="ARBA00023235"/>
    </source>
</evidence>
<dbReference type="InterPro" id="IPR003602">
    <property type="entry name" value="Topo_IA_DNA-bd_dom"/>
</dbReference>
<dbReference type="InterPro" id="IPR013497">
    <property type="entry name" value="Topo_IA_cen"/>
</dbReference>
<dbReference type="GO" id="GO:0043597">
    <property type="term" value="C:cytoplasmic replication fork"/>
    <property type="evidence" value="ECO:0007669"/>
    <property type="project" value="TreeGrafter"/>
</dbReference>
<dbReference type="InterPro" id="IPR023405">
    <property type="entry name" value="Topo_IA_core_domain"/>
</dbReference>
<dbReference type="PROSITE" id="PS52039">
    <property type="entry name" value="TOPO_IA_2"/>
    <property type="match status" value="1"/>
</dbReference>
<dbReference type="InterPro" id="IPR023406">
    <property type="entry name" value="Topo_IA_AS"/>
</dbReference>
<dbReference type="GO" id="GO:0006281">
    <property type="term" value="P:DNA repair"/>
    <property type="evidence" value="ECO:0007669"/>
    <property type="project" value="TreeGrafter"/>
</dbReference>
<name>T1AUZ1_9ZZZZ</name>
<organism evidence="5">
    <name type="scientific">mine drainage metagenome</name>
    <dbReference type="NCBI Taxonomy" id="410659"/>
    <lineage>
        <taxon>unclassified sequences</taxon>
        <taxon>metagenomes</taxon>
        <taxon>ecological metagenomes</taxon>
    </lineage>
</organism>
<feature type="non-terminal residue" evidence="5">
    <location>
        <position position="334"/>
    </location>
</feature>
<dbReference type="EMBL" id="AUZZ01002530">
    <property type="protein sequence ID" value="EQD60138.1"/>
    <property type="molecule type" value="Genomic_DNA"/>
</dbReference>
<dbReference type="SUPFAM" id="SSF56712">
    <property type="entry name" value="Prokaryotic type I DNA topoisomerase"/>
    <property type="match status" value="1"/>
</dbReference>
<keyword evidence="1" id="KW-0799">Topoisomerase</keyword>
<dbReference type="AlphaFoldDB" id="T1AUZ1"/>
<reference evidence="5" key="1">
    <citation type="submission" date="2013-08" db="EMBL/GenBank/DDBJ databases">
        <authorList>
            <person name="Mendez C."/>
            <person name="Richter M."/>
            <person name="Ferrer M."/>
            <person name="Sanchez J."/>
        </authorList>
    </citation>
    <scope>NUCLEOTIDE SEQUENCE</scope>
</reference>
<dbReference type="InterPro" id="IPR013826">
    <property type="entry name" value="Topo_IA_cen_sub3"/>
</dbReference>
<comment type="caution">
    <text evidence="5">The sequence shown here is derived from an EMBL/GenBank/DDBJ whole genome shotgun (WGS) entry which is preliminary data.</text>
</comment>
<evidence type="ECO:0000259" key="4">
    <source>
        <dbReference type="PROSITE" id="PS52039"/>
    </source>
</evidence>
<evidence type="ECO:0000256" key="2">
    <source>
        <dbReference type="ARBA" id="ARBA00023125"/>
    </source>
</evidence>
<dbReference type="PRINTS" id="PR00417">
    <property type="entry name" value="PRTPISMRASEI"/>
</dbReference>
<keyword evidence="2" id="KW-0238">DNA-binding</keyword>
<dbReference type="PANTHER" id="PTHR11390">
    <property type="entry name" value="PROKARYOTIC DNA TOPOISOMERASE"/>
    <property type="match status" value="1"/>
</dbReference>
<dbReference type="SMART" id="SM00437">
    <property type="entry name" value="TOP1Ac"/>
    <property type="match status" value="1"/>
</dbReference>
<dbReference type="InterPro" id="IPR000380">
    <property type="entry name" value="Topo_IA"/>
</dbReference>
<dbReference type="GO" id="GO:0006265">
    <property type="term" value="P:DNA topological change"/>
    <property type="evidence" value="ECO:0007669"/>
    <property type="project" value="InterPro"/>
</dbReference>
<evidence type="ECO:0000313" key="5">
    <source>
        <dbReference type="EMBL" id="EQD60138.1"/>
    </source>
</evidence>
<sequence>VDREREIERFTSRQHFTVRTDLETSRNEGILALWQIPDDLLVDELLLDREPAAALVARLPGERAVVEKFTRKEHEREALMPYNLSKLKQVANRRFGLSGQATLDAAQELYEAKASTYPRTDCPYLPEEQHGDAREILGTLGALSIAGIDPRRKHSAWNTKKVEAHHAIIPTGRAVPGNVSSAAQQVFSLIRDAYVRLFMPPERYETREAIFAFSSGERFRAHSRFTLKPGWTELGGADDEPVEEEGKEAHARLPALEVGEQVVCSGADVVAKDTKPPRYYTDGTLEAAMVGIHKLIIDPKMKARLRETSGLGTEATRAAIIETLIAREYIHRNK</sequence>